<keyword evidence="6" id="KW-0695">RNA-directed DNA polymerase</keyword>
<dbReference type="InterPro" id="IPR043128">
    <property type="entry name" value="Rev_trsase/Diguanyl_cyclase"/>
</dbReference>
<evidence type="ECO:0000313" key="9">
    <source>
        <dbReference type="Proteomes" id="UP000580879"/>
    </source>
</evidence>
<evidence type="ECO:0000313" key="8">
    <source>
        <dbReference type="EMBL" id="NWW79165.1"/>
    </source>
</evidence>
<evidence type="ECO:0000259" key="7">
    <source>
        <dbReference type="PROSITE" id="PS50879"/>
    </source>
</evidence>
<dbReference type="Pfam" id="PF06817">
    <property type="entry name" value="RVT_thumb"/>
    <property type="match status" value="1"/>
</dbReference>
<keyword evidence="5" id="KW-0378">Hydrolase</keyword>
<dbReference type="PANTHER" id="PTHR41694:SF3">
    <property type="entry name" value="RNA-DIRECTED DNA POLYMERASE-RELATED"/>
    <property type="match status" value="1"/>
</dbReference>
<protein>
    <submittedName>
        <fullName evidence="8">POK11 protein</fullName>
    </submittedName>
</protein>
<keyword evidence="3" id="KW-0540">Nuclease</keyword>
<dbReference type="Gene3D" id="3.30.420.10">
    <property type="entry name" value="Ribonuclease H-like superfamily/Ribonuclease H"/>
    <property type="match status" value="1"/>
</dbReference>
<comment type="caution">
    <text evidence="8">The sequence shown here is derived from an EMBL/GenBank/DDBJ whole genome shotgun (WGS) entry which is preliminary data.</text>
</comment>
<feature type="domain" description="RNase H type-1" evidence="7">
    <location>
        <begin position="238"/>
        <end position="306"/>
    </location>
</feature>
<dbReference type="InterPro" id="IPR036397">
    <property type="entry name" value="RNaseH_sf"/>
</dbReference>
<feature type="non-terminal residue" evidence="8">
    <location>
        <position position="1"/>
    </location>
</feature>
<evidence type="ECO:0000256" key="2">
    <source>
        <dbReference type="ARBA" id="ARBA00022695"/>
    </source>
</evidence>
<dbReference type="GO" id="GO:0003964">
    <property type="term" value="F:RNA-directed DNA polymerase activity"/>
    <property type="evidence" value="ECO:0007669"/>
    <property type="project" value="UniProtKB-KW"/>
</dbReference>
<dbReference type="AlphaFoldDB" id="A0A7K6R275"/>
<evidence type="ECO:0000256" key="5">
    <source>
        <dbReference type="ARBA" id="ARBA00022801"/>
    </source>
</evidence>
<sequence>PDKVRKVSPWQYLGLKITKCTVTPQSLVINDNPRTPQELQLCGSISWVRPRLGISTEDLTPLFNLLRGSNDLTSPRSLTEEARASVRKVQETLSSRQAHRSSHTATPNLPFPLAILRQVPHLHVLLCQWDDRQKDPLIIIEWVFLPHQSSKSIRTPQELMAQLIMKARACLRTLAGCDLSCIYLPVISDSLEHLLQNNVNLQYALDSYPGRMSVQYPKHKLFNSVYKLIPKHIQSLKLLKALTVFTDGSVKSHKSVMTWRNPQMQKWQSDVEVVHGSPQVAELAAAVRAFERYKEPFKLITDSAYV</sequence>
<evidence type="ECO:0000256" key="4">
    <source>
        <dbReference type="ARBA" id="ARBA00022759"/>
    </source>
</evidence>
<proteinExistence type="predicted"/>
<evidence type="ECO:0000256" key="3">
    <source>
        <dbReference type="ARBA" id="ARBA00022722"/>
    </source>
</evidence>
<dbReference type="InterPro" id="IPR012337">
    <property type="entry name" value="RNaseH-like_sf"/>
</dbReference>
<gene>
    <name evidence="8" type="primary">Ervk11</name>
    <name evidence="8" type="ORF">CLIRUF_R11010</name>
</gene>
<organism evidence="8 9">
    <name type="scientific">Climacteris rufus</name>
    <name type="common">rufous treecreeper</name>
    <dbReference type="NCBI Taxonomy" id="47695"/>
    <lineage>
        <taxon>Eukaryota</taxon>
        <taxon>Metazoa</taxon>
        <taxon>Chordata</taxon>
        <taxon>Craniata</taxon>
        <taxon>Vertebrata</taxon>
        <taxon>Euteleostomi</taxon>
        <taxon>Archelosauria</taxon>
        <taxon>Archosauria</taxon>
        <taxon>Dinosauria</taxon>
        <taxon>Saurischia</taxon>
        <taxon>Theropoda</taxon>
        <taxon>Coelurosauria</taxon>
        <taxon>Aves</taxon>
        <taxon>Neognathae</taxon>
        <taxon>Neoaves</taxon>
        <taxon>Telluraves</taxon>
        <taxon>Australaves</taxon>
        <taxon>Passeriformes</taxon>
        <taxon>Climacteridae</taxon>
        <taxon>Climacteris</taxon>
    </lineage>
</organism>
<reference evidence="8 9" key="1">
    <citation type="submission" date="2019-09" db="EMBL/GenBank/DDBJ databases">
        <title>Bird 10,000 Genomes (B10K) Project - Family phase.</title>
        <authorList>
            <person name="Zhang G."/>
        </authorList>
    </citation>
    <scope>NUCLEOTIDE SEQUENCE [LARGE SCALE GENOMIC DNA]</scope>
    <source>
        <strain evidence="8">B10K-DU-029-53</strain>
    </source>
</reference>
<dbReference type="InterPro" id="IPR002156">
    <property type="entry name" value="RNaseH_domain"/>
</dbReference>
<dbReference type="PANTHER" id="PTHR41694">
    <property type="entry name" value="ENDOGENOUS RETROVIRUS GROUP K MEMBER POL PROTEIN"/>
    <property type="match status" value="1"/>
</dbReference>
<keyword evidence="4" id="KW-0255">Endonuclease</keyword>
<dbReference type="EMBL" id="VZRZ01006267">
    <property type="protein sequence ID" value="NWW79165.1"/>
    <property type="molecule type" value="Genomic_DNA"/>
</dbReference>
<evidence type="ECO:0000256" key="6">
    <source>
        <dbReference type="ARBA" id="ARBA00022918"/>
    </source>
</evidence>
<dbReference type="SUPFAM" id="SSF56672">
    <property type="entry name" value="DNA/RNA polymerases"/>
    <property type="match status" value="1"/>
</dbReference>
<dbReference type="InterPro" id="IPR010661">
    <property type="entry name" value="RVT_thumb"/>
</dbReference>
<dbReference type="SUPFAM" id="SSF53098">
    <property type="entry name" value="Ribonuclease H-like"/>
    <property type="match status" value="1"/>
</dbReference>
<dbReference type="Gene3D" id="3.30.70.270">
    <property type="match status" value="1"/>
</dbReference>
<keyword evidence="1" id="KW-0808">Transferase</keyword>
<name>A0A7K6R275_9PASS</name>
<keyword evidence="9" id="KW-1185">Reference proteome</keyword>
<dbReference type="InterPro" id="IPR043502">
    <property type="entry name" value="DNA/RNA_pol_sf"/>
</dbReference>
<dbReference type="GO" id="GO:0004523">
    <property type="term" value="F:RNA-DNA hybrid ribonuclease activity"/>
    <property type="evidence" value="ECO:0007669"/>
    <property type="project" value="InterPro"/>
</dbReference>
<evidence type="ECO:0000256" key="1">
    <source>
        <dbReference type="ARBA" id="ARBA00022679"/>
    </source>
</evidence>
<dbReference type="OrthoDB" id="6773263at2759"/>
<keyword evidence="2" id="KW-0548">Nucleotidyltransferase</keyword>
<accession>A0A7K6R275</accession>
<dbReference type="GO" id="GO:0035613">
    <property type="term" value="F:RNA stem-loop binding"/>
    <property type="evidence" value="ECO:0007669"/>
    <property type="project" value="TreeGrafter"/>
</dbReference>
<dbReference type="Proteomes" id="UP000580879">
    <property type="component" value="Unassembled WGS sequence"/>
</dbReference>
<dbReference type="PROSITE" id="PS50879">
    <property type="entry name" value="RNASE_H_1"/>
    <property type="match status" value="1"/>
</dbReference>
<feature type="non-terminal residue" evidence="8">
    <location>
        <position position="306"/>
    </location>
</feature>